<comment type="caution">
    <text evidence="1">The sequence shown here is derived from an EMBL/GenBank/DDBJ whole genome shotgun (WGS) entry which is preliminary data.</text>
</comment>
<dbReference type="EMBL" id="CAJOBD010002186">
    <property type="protein sequence ID" value="CAF3862742.1"/>
    <property type="molecule type" value="Genomic_DNA"/>
</dbReference>
<organism evidence="1 2">
    <name type="scientific">Rotaria sordida</name>
    <dbReference type="NCBI Taxonomy" id="392033"/>
    <lineage>
        <taxon>Eukaryota</taxon>
        <taxon>Metazoa</taxon>
        <taxon>Spiralia</taxon>
        <taxon>Gnathifera</taxon>
        <taxon>Rotifera</taxon>
        <taxon>Eurotatoria</taxon>
        <taxon>Bdelloidea</taxon>
        <taxon>Philodinida</taxon>
        <taxon>Philodinidae</taxon>
        <taxon>Rotaria</taxon>
    </lineage>
</organism>
<protein>
    <submittedName>
        <fullName evidence="1">Uncharacterized protein</fullName>
    </submittedName>
</protein>
<gene>
    <name evidence="1" type="ORF">JBS370_LOCUS18859</name>
</gene>
<proteinExistence type="predicted"/>
<dbReference type="AlphaFoldDB" id="A0A819F6J8"/>
<sequence length="194" mass="22545">MFLVNCFQSNDNDVSQEYGTFLSHIVDLPNVNQINFEPCIDVGIWIDIQFNLQACPNVIDLQMNPSDLVLSEFIDNRSLFSIFKQIKILKAITEDGYVRSNFTLKLVQLFPSLTNIELQVLSFKDCICAIDILLSHLENLSYLKIYYIQVSSLDHPFSRNYIVDKRRQAFRFNIINEHKITVSRNETSVEIRLS</sequence>
<evidence type="ECO:0000313" key="2">
    <source>
        <dbReference type="Proteomes" id="UP000663836"/>
    </source>
</evidence>
<reference evidence="1" key="1">
    <citation type="submission" date="2021-02" db="EMBL/GenBank/DDBJ databases">
        <authorList>
            <person name="Nowell W R."/>
        </authorList>
    </citation>
    <scope>NUCLEOTIDE SEQUENCE</scope>
</reference>
<name>A0A819F6J8_9BILA</name>
<accession>A0A819F6J8</accession>
<dbReference type="Proteomes" id="UP000663836">
    <property type="component" value="Unassembled WGS sequence"/>
</dbReference>
<evidence type="ECO:0000313" key="1">
    <source>
        <dbReference type="EMBL" id="CAF3862742.1"/>
    </source>
</evidence>